<keyword evidence="2" id="KW-1185">Reference proteome</keyword>
<sequence length="67" mass="7199">MEDKTPSAYEGVDDGQICMHCEQLMADMLSANGCFFYFALFPKIPPMISAADLTTMAILTGADSKSG</sequence>
<dbReference type="Proteomes" id="UP001054945">
    <property type="component" value="Unassembled WGS sequence"/>
</dbReference>
<accession>A0AAV4N9E5</accession>
<evidence type="ECO:0000313" key="2">
    <source>
        <dbReference type="Proteomes" id="UP001054945"/>
    </source>
</evidence>
<reference evidence="1 2" key="1">
    <citation type="submission" date="2021-06" db="EMBL/GenBank/DDBJ databases">
        <title>Caerostris extrusa draft genome.</title>
        <authorList>
            <person name="Kono N."/>
            <person name="Arakawa K."/>
        </authorList>
    </citation>
    <scope>NUCLEOTIDE SEQUENCE [LARGE SCALE GENOMIC DNA]</scope>
</reference>
<dbReference type="EMBL" id="BPLR01020584">
    <property type="protein sequence ID" value="GIX80321.1"/>
    <property type="molecule type" value="Genomic_DNA"/>
</dbReference>
<evidence type="ECO:0000313" key="1">
    <source>
        <dbReference type="EMBL" id="GIX80321.1"/>
    </source>
</evidence>
<comment type="caution">
    <text evidence="1">The sequence shown here is derived from an EMBL/GenBank/DDBJ whole genome shotgun (WGS) entry which is preliminary data.</text>
</comment>
<organism evidence="1 2">
    <name type="scientific">Caerostris extrusa</name>
    <name type="common">Bark spider</name>
    <name type="synonym">Caerostris bankana</name>
    <dbReference type="NCBI Taxonomy" id="172846"/>
    <lineage>
        <taxon>Eukaryota</taxon>
        <taxon>Metazoa</taxon>
        <taxon>Ecdysozoa</taxon>
        <taxon>Arthropoda</taxon>
        <taxon>Chelicerata</taxon>
        <taxon>Arachnida</taxon>
        <taxon>Araneae</taxon>
        <taxon>Araneomorphae</taxon>
        <taxon>Entelegynae</taxon>
        <taxon>Araneoidea</taxon>
        <taxon>Araneidae</taxon>
        <taxon>Caerostris</taxon>
    </lineage>
</organism>
<name>A0AAV4N9E5_CAEEX</name>
<dbReference type="AlphaFoldDB" id="A0AAV4N9E5"/>
<protein>
    <submittedName>
        <fullName evidence="1">Uncharacterized protein</fullName>
    </submittedName>
</protein>
<gene>
    <name evidence="1" type="ORF">CEXT_674651</name>
</gene>
<proteinExistence type="predicted"/>